<evidence type="ECO:0000313" key="11">
    <source>
        <dbReference type="EMBL" id="AZL94457.1"/>
    </source>
</evidence>
<dbReference type="NCBIfam" id="TIGR01179">
    <property type="entry name" value="galE"/>
    <property type="match status" value="1"/>
</dbReference>
<evidence type="ECO:0000256" key="5">
    <source>
        <dbReference type="ARBA" id="ARBA00023027"/>
    </source>
</evidence>
<comment type="subunit">
    <text evidence="7">Homodimer.</text>
</comment>
<organism evidence="10">
    <name type="scientific">Nephromyces sp. MMRI</name>
    <dbReference type="NCBI Taxonomy" id="2496275"/>
    <lineage>
        <taxon>Eukaryota</taxon>
        <taxon>Sar</taxon>
        <taxon>Alveolata</taxon>
        <taxon>Apicomplexa</taxon>
        <taxon>Aconoidasida</taxon>
        <taxon>Nephromycida</taxon>
        <taxon>Nephromyces</taxon>
    </lineage>
</organism>
<evidence type="ECO:0000256" key="6">
    <source>
        <dbReference type="ARBA" id="ARBA00023235"/>
    </source>
</evidence>
<feature type="domain" description="NAD(P)-binding" evidence="8">
    <location>
        <begin position="21"/>
        <end position="343"/>
    </location>
</feature>
<comment type="pathway">
    <text evidence="3 7">Carbohydrate metabolism; galactose metabolism.</text>
</comment>
<dbReference type="GO" id="GO:0016829">
    <property type="term" value="F:lyase activity"/>
    <property type="evidence" value="ECO:0007669"/>
    <property type="project" value="UniProtKB-KW"/>
</dbReference>
<keyword evidence="5 7" id="KW-0520">NAD</keyword>
<reference evidence="10" key="1">
    <citation type="journal article" date="2018" name="Genome Biol. Evol.">
        <title>Nephromyces encodes a urate metabolism pathway and predicted peroxisomes, demonstrating these are not ancient losses of apicomplexans.</title>
        <authorList>
            <person name="Paight C."/>
            <person name="Slamovits C.H."/>
            <person name="Saffo M.B."/>
            <person name="Lane C.E."/>
        </authorList>
    </citation>
    <scope>NUCLEOTIDE SEQUENCE</scope>
    <source>
        <strain evidence="9">Neph304</strain>
        <strain evidence="10">Neph305</strain>
        <strain evidence="11">Neph306</strain>
        <strain evidence="12">Neph307</strain>
    </source>
</reference>
<dbReference type="GO" id="GO:0003978">
    <property type="term" value="F:UDP-glucose 4-epimerase activity"/>
    <property type="evidence" value="ECO:0007669"/>
    <property type="project" value="UniProtKB-UniRule"/>
</dbReference>
<dbReference type="GO" id="GO:0006012">
    <property type="term" value="P:galactose metabolic process"/>
    <property type="evidence" value="ECO:0007669"/>
    <property type="project" value="UniProtKB-UniPathway"/>
</dbReference>
<evidence type="ECO:0000259" key="8">
    <source>
        <dbReference type="Pfam" id="PF16363"/>
    </source>
</evidence>
<dbReference type="SUPFAM" id="SSF51735">
    <property type="entry name" value="NAD(P)-binding Rossmann-fold domains"/>
    <property type="match status" value="1"/>
</dbReference>
<dbReference type="EMBL" id="MK266074">
    <property type="protein sequence ID" value="AZL94456.1"/>
    <property type="molecule type" value="mRNA"/>
</dbReference>
<dbReference type="Pfam" id="PF16363">
    <property type="entry name" value="GDP_Man_Dehyd"/>
    <property type="match status" value="1"/>
</dbReference>
<evidence type="ECO:0000313" key="9">
    <source>
        <dbReference type="EMBL" id="AZL94455.1"/>
    </source>
</evidence>
<comment type="similarity">
    <text evidence="7">Belongs to the NAD(P)-dependent epimerase/dehydratase family.</text>
</comment>
<comment type="catalytic activity">
    <reaction evidence="1 7">
        <text>UDP-alpha-D-glucose = UDP-alpha-D-galactose</text>
        <dbReference type="Rhea" id="RHEA:22168"/>
        <dbReference type="ChEBI" id="CHEBI:58885"/>
        <dbReference type="ChEBI" id="CHEBI:66914"/>
        <dbReference type="EC" id="5.1.3.2"/>
    </reaction>
</comment>
<dbReference type="PANTHER" id="PTHR43725:SF47">
    <property type="entry name" value="UDP-GLUCOSE 4-EPIMERASE"/>
    <property type="match status" value="1"/>
</dbReference>
<dbReference type="Gene3D" id="3.90.25.10">
    <property type="entry name" value="UDP-galactose 4-epimerase, domain 1"/>
    <property type="match status" value="1"/>
</dbReference>
<dbReference type="GO" id="GO:0005829">
    <property type="term" value="C:cytosol"/>
    <property type="evidence" value="ECO:0007669"/>
    <property type="project" value="TreeGrafter"/>
</dbReference>
<comment type="cofactor">
    <cofactor evidence="2 7">
        <name>NAD(+)</name>
        <dbReference type="ChEBI" id="CHEBI:57540"/>
    </cofactor>
</comment>
<dbReference type="UniPathway" id="UPA00214"/>
<evidence type="ECO:0000256" key="3">
    <source>
        <dbReference type="ARBA" id="ARBA00004947"/>
    </source>
</evidence>
<dbReference type="CDD" id="cd05247">
    <property type="entry name" value="UDP_G4E_1_SDR_e"/>
    <property type="match status" value="1"/>
</dbReference>
<dbReference type="EMBL" id="MK266073">
    <property type="protein sequence ID" value="AZL94455.1"/>
    <property type="molecule type" value="mRNA"/>
</dbReference>
<evidence type="ECO:0000256" key="1">
    <source>
        <dbReference type="ARBA" id="ARBA00000083"/>
    </source>
</evidence>
<evidence type="ECO:0000256" key="4">
    <source>
        <dbReference type="ARBA" id="ARBA00013189"/>
    </source>
</evidence>
<evidence type="ECO:0000313" key="12">
    <source>
        <dbReference type="EMBL" id="AZL94458.1"/>
    </source>
</evidence>
<name>A0A3S5HLV6_9APIC</name>
<dbReference type="EMBL" id="MK266075">
    <property type="protein sequence ID" value="AZL94457.1"/>
    <property type="molecule type" value="mRNA"/>
</dbReference>
<evidence type="ECO:0000256" key="7">
    <source>
        <dbReference type="RuleBase" id="RU366046"/>
    </source>
</evidence>
<evidence type="ECO:0000313" key="10">
    <source>
        <dbReference type="EMBL" id="AZL94456.1"/>
    </source>
</evidence>
<keyword evidence="7" id="KW-0119">Carbohydrate metabolism</keyword>
<keyword evidence="6 7" id="KW-0413">Isomerase</keyword>
<evidence type="ECO:0000256" key="2">
    <source>
        <dbReference type="ARBA" id="ARBA00001911"/>
    </source>
</evidence>
<dbReference type="AlphaFoldDB" id="A0A3S5HLV6"/>
<accession>A0A3S5HLV6</accession>
<sequence>MIQADWMEEEKMSLKAKTRVLCTGGVGYIGSHTVVQLLQKGYDVCVLDFFGEGSFGLEVLRRIELLTKKKVSYFAVDLKDYQATLLALQHERIDAVIHFAGFKSVSESISQSLEYYQNNVIGTINLLLVMREIGCKRIVFSSTAAVYKPIERCLTEADPVGPSNPYGQSKLMIEKILSDLHTSEPSWCVCVLRYFNPVGAHPSGLLGESSKFPNNLLPTIQQVAIGAREKLVIHGSDWDTPDGTGIRDYLDINELADGHVHALHALMQRTDGEGCCKIYNLGTGKGISVKQMIKSFEEATGRNIPFTQGPRRPGDLAKVVADPSLANLELNWTASTPIRTSCETAWKWQCSNPNGYL</sequence>
<keyword evidence="10" id="KW-0456">Lyase</keyword>
<protein>
    <recommendedName>
        <fullName evidence="4 7">UDP-glucose 4-epimerase</fullName>
        <ecNumber evidence="4 7">5.1.3.2</ecNumber>
    </recommendedName>
</protein>
<dbReference type="EMBL" id="MK266076">
    <property type="protein sequence ID" value="AZL94458.1"/>
    <property type="molecule type" value="mRNA"/>
</dbReference>
<dbReference type="Gene3D" id="3.40.50.720">
    <property type="entry name" value="NAD(P)-binding Rossmann-like Domain"/>
    <property type="match status" value="1"/>
</dbReference>
<dbReference type="InterPro" id="IPR005886">
    <property type="entry name" value="UDP_G4E"/>
</dbReference>
<dbReference type="InterPro" id="IPR016040">
    <property type="entry name" value="NAD(P)-bd_dom"/>
</dbReference>
<dbReference type="InterPro" id="IPR036291">
    <property type="entry name" value="NAD(P)-bd_dom_sf"/>
</dbReference>
<dbReference type="EC" id="5.1.3.2" evidence="4 7"/>
<dbReference type="PANTHER" id="PTHR43725">
    <property type="entry name" value="UDP-GLUCOSE 4-EPIMERASE"/>
    <property type="match status" value="1"/>
</dbReference>
<proteinExistence type="evidence at transcript level"/>